<evidence type="ECO:0000259" key="2">
    <source>
        <dbReference type="PROSITE" id="PS50263"/>
    </source>
</evidence>
<keyword evidence="1" id="KW-0812">Transmembrane</keyword>
<dbReference type="Proteomes" id="UP001597097">
    <property type="component" value="Unassembled WGS sequence"/>
</dbReference>
<dbReference type="Pfam" id="PF20154">
    <property type="entry name" value="LNT_N"/>
    <property type="match status" value="1"/>
</dbReference>
<organism evidence="3 4">
    <name type="scientific">Nonomuraea guangzhouensis</name>
    <dbReference type="NCBI Taxonomy" id="1291555"/>
    <lineage>
        <taxon>Bacteria</taxon>
        <taxon>Bacillati</taxon>
        <taxon>Actinomycetota</taxon>
        <taxon>Actinomycetes</taxon>
        <taxon>Streptosporangiales</taxon>
        <taxon>Streptosporangiaceae</taxon>
        <taxon>Nonomuraea</taxon>
    </lineage>
</organism>
<name>A0ABW4H045_9ACTN</name>
<feature type="transmembrane region" description="Helical" evidence="1">
    <location>
        <begin position="106"/>
        <end position="125"/>
    </location>
</feature>
<gene>
    <name evidence="3" type="ORF">ACFSJ0_64100</name>
</gene>
<dbReference type="InterPro" id="IPR045378">
    <property type="entry name" value="LNT_N"/>
</dbReference>
<dbReference type="PROSITE" id="PS50263">
    <property type="entry name" value="CN_HYDROLASE"/>
    <property type="match status" value="1"/>
</dbReference>
<feature type="transmembrane region" description="Helical" evidence="1">
    <location>
        <begin position="73"/>
        <end position="94"/>
    </location>
</feature>
<dbReference type="Pfam" id="PF00795">
    <property type="entry name" value="CN_hydrolase"/>
    <property type="match status" value="1"/>
</dbReference>
<proteinExistence type="predicted"/>
<dbReference type="InterPro" id="IPR004563">
    <property type="entry name" value="Apolipo_AcylTrfase"/>
</dbReference>
<feature type="transmembrane region" description="Helical" evidence="1">
    <location>
        <begin position="145"/>
        <end position="169"/>
    </location>
</feature>
<evidence type="ECO:0000313" key="3">
    <source>
        <dbReference type="EMBL" id="MFD1548019.1"/>
    </source>
</evidence>
<comment type="caution">
    <text evidence="3">The sequence shown here is derived from an EMBL/GenBank/DDBJ whole genome shotgun (WGS) entry which is preliminary data.</text>
</comment>
<dbReference type="PANTHER" id="PTHR38686">
    <property type="entry name" value="APOLIPOPROTEIN N-ACYLTRANSFERASE"/>
    <property type="match status" value="1"/>
</dbReference>
<evidence type="ECO:0000313" key="4">
    <source>
        <dbReference type="Proteomes" id="UP001597097"/>
    </source>
</evidence>
<dbReference type="InterPro" id="IPR003010">
    <property type="entry name" value="C-N_Hydrolase"/>
</dbReference>
<reference evidence="4" key="1">
    <citation type="journal article" date="2019" name="Int. J. Syst. Evol. Microbiol.">
        <title>The Global Catalogue of Microorganisms (GCM) 10K type strain sequencing project: providing services to taxonomists for standard genome sequencing and annotation.</title>
        <authorList>
            <consortium name="The Broad Institute Genomics Platform"/>
            <consortium name="The Broad Institute Genome Sequencing Center for Infectious Disease"/>
            <person name="Wu L."/>
            <person name="Ma J."/>
        </authorList>
    </citation>
    <scope>NUCLEOTIDE SEQUENCE [LARGE SCALE GENOMIC DNA]</scope>
    <source>
        <strain evidence="4">CGMCC 1.15399</strain>
    </source>
</reference>
<feature type="domain" description="CN hydrolase" evidence="2">
    <location>
        <begin position="235"/>
        <end position="453"/>
    </location>
</feature>
<feature type="transmembrane region" description="Helical" evidence="1">
    <location>
        <begin position="48"/>
        <end position="67"/>
    </location>
</feature>
<dbReference type="PANTHER" id="PTHR38686:SF1">
    <property type="entry name" value="APOLIPOPROTEIN N-ACYLTRANSFERASE"/>
    <property type="match status" value="1"/>
</dbReference>
<feature type="transmembrane region" description="Helical" evidence="1">
    <location>
        <begin position="181"/>
        <end position="201"/>
    </location>
</feature>
<sequence>MNRQTRWAMLAAGTALSAVAAHGRWEVAGAAWGYLILLLRFSRISRPLPAMGGIALAAMVATTFWLYESGLPVFSPVLALSLVMALAGVVPYVLDRLIAARLPGAWATLVFPAGVVGVEYALASLSPVGNILSSLAATQHDNLPLLQVVSVTGGYGVSFLIAWFAAVCNHLWQDGFAWRRVAPFGAVLALVLAGGSLRLAFAAPAGETVRVAGVSPARSVLETSNRALNGYPSPEQLAGADPDLVRRVFAPVNDSLLAATEREAKAGAKIVVWPEAGGAAREADRQRLIDEIAAIAARTGSYVNAGLIVITAAPPYMRNETVLVDPKGKARWTYQKARPVPGLDPFNPGDGRVPTADTPFGRLANVICFDADFPALMRQAGDVDLMLVPSNDWYGFGTAHTEKAGIRAVENGYSLVRQASNGLAAVFDPQGRTLTSADYFTTTQQTMTAHVPVAGSPTVYARVGDVFAWLCLAAMAALGVAAMRAKRLTVAPSGKRSERTREAIF</sequence>
<evidence type="ECO:0000256" key="1">
    <source>
        <dbReference type="SAM" id="Phobius"/>
    </source>
</evidence>
<accession>A0ABW4H045</accession>
<dbReference type="EMBL" id="JBHUCM010000092">
    <property type="protein sequence ID" value="MFD1548019.1"/>
    <property type="molecule type" value="Genomic_DNA"/>
</dbReference>
<keyword evidence="4" id="KW-1185">Reference proteome</keyword>
<keyword evidence="1" id="KW-1133">Transmembrane helix</keyword>
<keyword evidence="1" id="KW-0472">Membrane</keyword>
<protein>
    <submittedName>
        <fullName evidence="3">Apolipoprotein N-acyltransferase</fullName>
    </submittedName>
</protein>
<dbReference type="RefSeq" id="WP_219539827.1">
    <property type="nucleotide sequence ID" value="NZ_JAHKRM010000079.1"/>
</dbReference>